<sequence length="147" mass="16927">MVMNIKIMGNKRMNNFVLKILKNTEKEIMKSSREFIRFIQRSAKLRAPRETGKLAKSIVVKRGRKIIKIIVDSPYGIFQEEGFTPHWIHTSMSDRVGGTVGGFIGRKGFIFVRRFKPFIKPALAMGLSRLPMLMNRAMEKSVAKSRR</sequence>
<reference evidence="1" key="1">
    <citation type="journal article" date="2015" name="Nature">
        <title>Complex archaea that bridge the gap between prokaryotes and eukaryotes.</title>
        <authorList>
            <person name="Spang A."/>
            <person name="Saw J.H."/>
            <person name="Jorgensen S.L."/>
            <person name="Zaremba-Niedzwiedzka K."/>
            <person name="Martijn J."/>
            <person name="Lind A.E."/>
            <person name="van Eijk R."/>
            <person name="Schleper C."/>
            <person name="Guy L."/>
            <person name="Ettema T.J."/>
        </authorList>
    </citation>
    <scope>NUCLEOTIDE SEQUENCE</scope>
</reference>
<gene>
    <name evidence="1" type="ORF">LCGC14_1494360</name>
</gene>
<dbReference type="InterPro" id="IPR010064">
    <property type="entry name" value="HK97-gp10_tail"/>
</dbReference>
<comment type="caution">
    <text evidence="1">The sequence shown here is derived from an EMBL/GenBank/DDBJ whole genome shotgun (WGS) entry which is preliminary data.</text>
</comment>
<accession>A0A0F9JRR0</accession>
<evidence type="ECO:0008006" key="2">
    <source>
        <dbReference type="Google" id="ProtNLM"/>
    </source>
</evidence>
<protein>
    <recommendedName>
        <fullName evidence="2">HK97 gp10 family phage protein</fullName>
    </recommendedName>
</protein>
<proteinExistence type="predicted"/>
<dbReference type="AlphaFoldDB" id="A0A0F9JRR0"/>
<dbReference type="EMBL" id="LAZR01010773">
    <property type="protein sequence ID" value="KKM65136.1"/>
    <property type="molecule type" value="Genomic_DNA"/>
</dbReference>
<organism evidence="1">
    <name type="scientific">marine sediment metagenome</name>
    <dbReference type="NCBI Taxonomy" id="412755"/>
    <lineage>
        <taxon>unclassified sequences</taxon>
        <taxon>metagenomes</taxon>
        <taxon>ecological metagenomes</taxon>
    </lineage>
</organism>
<name>A0A0F9JRR0_9ZZZZ</name>
<dbReference type="Pfam" id="PF04883">
    <property type="entry name" value="HK97-gp10_like"/>
    <property type="match status" value="1"/>
</dbReference>
<evidence type="ECO:0000313" key="1">
    <source>
        <dbReference type="EMBL" id="KKM65136.1"/>
    </source>
</evidence>